<protein>
    <submittedName>
        <fullName evidence="3">SWIM zinc finger family protein</fullName>
    </submittedName>
</protein>
<keyword evidence="4" id="KW-1185">Reference proteome</keyword>
<dbReference type="Pfam" id="PF04434">
    <property type="entry name" value="SWIM"/>
    <property type="match status" value="1"/>
</dbReference>
<dbReference type="RefSeq" id="WP_248866567.1">
    <property type="nucleotide sequence ID" value="NZ_CP086322.1"/>
</dbReference>
<dbReference type="Proteomes" id="UP000830115">
    <property type="component" value="Chromosome"/>
</dbReference>
<name>A0ABY4MG12_9ACTN</name>
<gene>
    <name evidence="3" type="ORF">K9S39_30700</name>
</gene>
<evidence type="ECO:0000256" key="1">
    <source>
        <dbReference type="PROSITE-ProRule" id="PRU00325"/>
    </source>
</evidence>
<keyword evidence="1" id="KW-0479">Metal-binding</keyword>
<accession>A0ABY4MG12</accession>
<evidence type="ECO:0000313" key="3">
    <source>
        <dbReference type="EMBL" id="UQA95654.1"/>
    </source>
</evidence>
<dbReference type="PROSITE" id="PS50966">
    <property type="entry name" value="ZF_SWIM"/>
    <property type="match status" value="1"/>
</dbReference>
<dbReference type="InterPro" id="IPR007527">
    <property type="entry name" value="Znf_SWIM"/>
</dbReference>
<evidence type="ECO:0000313" key="4">
    <source>
        <dbReference type="Proteomes" id="UP000830115"/>
    </source>
</evidence>
<keyword evidence="1" id="KW-0862">Zinc</keyword>
<feature type="domain" description="SWIM-type" evidence="2">
    <location>
        <begin position="75"/>
        <end position="117"/>
    </location>
</feature>
<keyword evidence="1" id="KW-0863">Zinc-finger</keyword>
<reference evidence="3" key="1">
    <citation type="submission" date="2021-10" db="EMBL/GenBank/DDBJ databases">
        <title>Streptomyces nigrumlapis sp.nov.,an antimicrobial producing actinobacterium isolated from Black Gobi rocks.</title>
        <authorList>
            <person name="Wen Y."/>
            <person name="Zhang W."/>
            <person name="Liu X.G."/>
        </authorList>
    </citation>
    <scope>NUCLEOTIDE SEQUENCE</scope>
    <source>
        <strain evidence="3">ST13-2-2</strain>
    </source>
</reference>
<proteinExistence type="predicted"/>
<dbReference type="EMBL" id="CP086322">
    <property type="protein sequence ID" value="UQA95654.1"/>
    <property type="molecule type" value="Genomic_DNA"/>
</dbReference>
<sequence length="118" mass="12771">MNAKTTKTAENVTRCLKCRRVLRNASPDGYGPKCRKKVRAAARAEVVAQYKPHQVAKAQELLEQGGLIPLRANRVFLAVSSDGSATYKTHRAACTCPAGIKGLHPCKHRIAAHILLAA</sequence>
<organism evidence="3 4">
    <name type="scientific">Streptomyces halobius</name>
    <dbReference type="NCBI Taxonomy" id="2879846"/>
    <lineage>
        <taxon>Bacteria</taxon>
        <taxon>Bacillati</taxon>
        <taxon>Actinomycetota</taxon>
        <taxon>Actinomycetes</taxon>
        <taxon>Kitasatosporales</taxon>
        <taxon>Streptomycetaceae</taxon>
        <taxon>Streptomyces</taxon>
    </lineage>
</organism>
<evidence type="ECO:0000259" key="2">
    <source>
        <dbReference type="PROSITE" id="PS50966"/>
    </source>
</evidence>